<evidence type="ECO:0000313" key="2">
    <source>
        <dbReference type="Proteomes" id="UP000009229"/>
    </source>
</evidence>
<dbReference type="KEGG" id="dku:Desku_0697"/>
<dbReference type="PANTHER" id="PTHR34613">
    <property type="entry name" value="SLL0800 PROTEIN"/>
    <property type="match status" value="1"/>
</dbReference>
<gene>
    <name evidence="1" type="ordered locus">Desku_0697</name>
</gene>
<keyword evidence="2" id="KW-1185">Reference proteome</keyword>
<dbReference type="RefSeq" id="WP_013821820.1">
    <property type="nucleotide sequence ID" value="NC_015573.1"/>
</dbReference>
<accession>A0AAU8PNQ0</accession>
<reference evidence="2" key="1">
    <citation type="submission" date="2011-05" db="EMBL/GenBank/DDBJ databases">
        <title>Complete sequence of Desulfotomaculum kuznetsovii DSM 6115.</title>
        <authorList>
            <person name="Lucas S."/>
            <person name="Han J."/>
            <person name="Lapidus A."/>
            <person name="Cheng J.-F."/>
            <person name="Goodwin L."/>
            <person name="Pitluck S."/>
            <person name="Peters L."/>
            <person name="Mikhailova N."/>
            <person name="Lu M."/>
            <person name="Saunders E."/>
            <person name="Han C."/>
            <person name="Tapia R."/>
            <person name="Land M."/>
            <person name="Hauser L."/>
            <person name="Kyrpides N."/>
            <person name="Ivanova N."/>
            <person name="Pagani I."/>
            <person name="Nazina T."/>
            <person name="Ivanova A."/>
            <person name="Parshina S."/>
            <person name="Kuever J."/>
            <person name="Muyzer G."/>
            <person name="Plugge C."/>
            <person name="Stams A."/>
            <person name="Woyke T."/>
        </authorList>
    </citation>
    <scope>NUCLEOTIDE SEQUENCE [LARGE SCALE GENOMIC DNA]</scope>
    <source>
        <strain evidence="2">DSM 6115 / VKM B-1805 / 17</strain>
    </source>
</reference>
<protein>
    <recommendedName>
        <fullName evidence="3">Transposase (putative) YhgA-like domain-containing protein</fullName>
    </recommendedName>
</protein>
<evidence type="ECO:0000313" key="1">
    <source>
        <dbReference type="EMBL" id="AEG14305.1"/>
    </source>
</evidence>
<dbReference type="PANTHER" id="PTHR34613:SF1">
    <property type="entry name" value="SLL6017 PROTEIN"/>
    <property type="match status" value="1"/>
</dbReference>
<name>A0AAU8PNQ0_DESK7</name>
<organism evidence="1 2">
    <name type="scientific">Desulfofundulus kuznetsovii (strain DSM 6115 / VKM B-1805 / 17)</name>
    <name type="common">Desulfotomaculum kuznetsovii</name>
    <dbReference type="NCBI Taxonomy" id="760568"/>
    <lineage>
        <taxon>Bacteria</taxon>
        <taxon>Bacillati</taxon>
        <taxon>Bacillota</taxon>
        <taxon>Clostridia</taxon>
        <taxon>Eubacteriales</taxon>
        <taxon>Peptococcaceae</taxon>
        <taxon>Desulfofundulus</taxon>
    </lineage>
</organism>
<evidence type="ECO:0008006" key="3">
    <source>
        <dbReference type="Google" id="ProtNLM"/>
    </source>
</evidence>
<proteinExistence type="predicted"/>
<dbReference type="EMBL" id="CP002770">
    <property type="protein sequence ID" value="AEG14305.1"/>
    <property type="molecule type" value="Genomic_DNA"/>
</dbReference>
<dbReference type="AlphaFoldDB" id="A0AAU8PNQ0"/>
<sequence>MILQEYDIIIKALVERYSSHFVQLVRGVPADRVERLEKEAVAVKRESDVLLYVSEDGYEYIMLIEVQIRPDREMPLRLLEYTAMQHREYRKPVYPVVLNLTGRPQEDGYGFDCLDLTVVAFSYRVINLAELPGEEVLSYGPVGIVPLVPLMRRQLSDEELIASCARRIKEAPAEWVPDLYVGLALFAHLGKIPDEIILRNIEVIRMEASPLFEGIRQKWINEGIQKGIQEGIQKGIQEGIQKGSREARIEAILVVLEENIGRYPSELAVRLRAIKDMEILKMLFRRAVRVKSLEEFLAILNDISPSAN</sequence>
<dbReference type="Proteomes" id="UP000009229">
    <property type="component" value="Chromosome"/>
</dbReference>